<gene>
    <name evidence="2" type="ORF">DFH94DRAFT_146697</name>
</gene>
<accession>A0A9P5K0Z7</accession>
<evidence type="ECO:0000313" key="3">
    <source>
        <dbReference type="Proteomes" id="UP000759537"/>
    </source>
</evidence>
<keyword evidence="1" id="KW-0175">Coiled coil</keyword>
<reference evidence="2" key="1">
    <citation type="submission" date="2019-10" db="EMBL/GenBank/DDBJ databases">
        <authorList>
            <consortium name="DOE Joint Genome Institute"/>
            <person name="Kuo A."/>
            <person name="Miyauchi S."/>
            <person name="Kiss E."/>
            <person name="Drula E."/>
            <person name="Kohler A."/>
            <person name="Sanchez-Garcia M."/>
            <person name="Andreopoulos B."/>
            <person name="Barry K.W."/>
            <person name="Bonito G."/>
            <person name="Buee M."/>
            <person name="Carver A."/>
            <person name="Chen C."/>
            <person name="Cichocki N."/>
            <person name="Clum A."/>
            <person name="Culley D."/>
            <person name="Crous P.W."/>
            <person name="Fauchery L."/>
            <person name="Girlanda M."/>
            <person name="Hayes R."/>
            <person name="Keri Z."/>
            <person name="LaButti K."/>
            <person name="Lipzen A."/>
            <person name="Lombard V."/>
            <person name="Magnuson J."/>
            <person name="Maillard F."/>
            <person name="Morin E."/>
            <person name="Murat C."/>
            <person name="Nolan M."/>
            <person name="Ohm R."/>
            <person name="Pangilinan J."/>
            <person name="Pereira M."/>
            <person name="Perotto S."/>
            <person name="Peter M."/>
            <person name="Riley R."/>
            <person name="Sitrit Y."/>
            <person name="Stielow B."/>
            <person name="Szollosi G."/>
            <person name="Zifcakova L."/>
            <person name="Stursova M."/>
            <person name="Spatafora J.W."/>
            <person name="Tedersoo L."/>
            <person name="Vaario L.-M."/>
            <person name="Yamada A."/>
            <person name="Yan M."/>
            <person name="Wang P."/>
            <person name="Xu J."/>
            <person name="Bruns T."/>
            <person name="Baldrian P."/>
            <person name="Vilgalys R."/>
            <person name="Henrissat B."/>
            <person name="Grigoriev I.V."/>
            <person name="Hibbett D."/>
            <person name="Nagy L.G."/>
            <person name="Martin F.M."/>
        </authorList>
    </citation>
    <scope>NUCLEOTIDE SEQUENCE</scope>
    <source>
        <strain evidence="2">Prilba</strain>
    </source>
</reference>
<keyword evidence="3" id="KW-1185">Reference proteome</keyword>
<dbReference type="OrthoDB" id="2571149at2759"/>
<dbReference type="AlphaFoldDB" id="A0A9P5K0Z7"/>
<name>A0A9P5K0Z7_9AGAM</name>
<proteinExistence type="predicted"/>
<reference evidence="2" key="2">
    <citation type="journal article" date="2020" name="Nat. Commun.">
        <title>Large-scale genome sequencing of mycorrhizal fungi provides insights into the early evolution of symbiotic traits.</title>
        <authorList>
            <person name="Miyauchi S."/>
            <person name="Kiss E."/>
            <person name="Kuo A."/>
            <person name="Drula E."/>
            <person name="Kohler A."/>
            <person name="Sanchez-Garcia M."/>
            <person name="Morin E."/>
            <person name="Andreopoulos B."/>
            <person name="Barry K.W."/>
            <person name="Bonito G."/>
            <person name="Buee M."/>
            <person name="Carver A."/>
            <person name="Chen C."/>
            <person name="Cichocki N."/>
            <person name="Clum A."/>
            <person name="Culley D."/>
            <person name="Crous P.W."/>
            <person name="Fauchery L."/>
            <person name="Girlanda M."/>
            <person name="Hayes R.D."/>
            <person name="Keri Z."/>
            <person name="LaButti K."/>
            <person name="Lipzen A."/>
            <person name="Lombard V."/>
            <person name="Magnuson J."/>
            <person name="Maillard F."/>
            <person name="Murat C."/>
            <person name="Nolan M."/>
            <person name="Ohm R.A."/>
            <person name="Pangilinan J."/>
            <person name="Pereira M.F."/>
            <person name="Perotto S."/>
            <person name="Peter M."/>
            <person name="Pfister S."/>
            <person name="Riley R."/>
            <person name="Sitrit Y."/>
            <person name="Stielow J.B."/>
            <person name="Szollosi G."/>
            <person name="Zifcakova L."/>
            <person name="Stursova M."/>
            <person name="Spatafora J.W."/>
            <person name="Tedersoo L."/>
            <person name="Vaario L.M."/>
            <person name="Yamada A."/>
            <person name="Yan M."/>
            <person name="Wang P."/>
            <person name="Xu J."/>
            <person name="Bruns T."/>
            <person name="Baldrian P."/>
            <person name="Vilgalys R."/>
            <person name="Dunand C."/>
            <person name="Henrissat B."/>
            <person name="Grigoriev I.V."/>
            <person name="Hibbett D."/>
            <person name="Nagy L.G."/>
            <person name="Martin F.M."/>
        </authorList>
    </citation>
    <scope>NUCLEOTIDE SEQUENCE</scope>
    <source>
        <strain evidence="2">Prilba</strain>
    </source>
</reference>
<sequence>MSLSTSTPEIQATHRQNVARTVSNLRPVRPHTPFYRLAAHRVPTLWVLYRGLLRASPSPIVRSHIQALFRNHRHLTSPPLTRIQLEKGHRWLDAFERAKQGDEHLRSVLQRFERLICARREHTRMTRIVNDSLSWQHRLLNRPIFSTTLIKPSLYNGPLPRLKPQPDHISGMLRKRRVARNRRVERRQALSSQIRDLQAEVKFEARLAAKGGAQFETFFGGPNLAEWRDPIQSSLTEIQATFERDNARANRPTPPDLLSQLKAARREKVANKTRERERQMRGEVLSATRRQSRLGFPAHALAPWDPETRKANLIARRSTSKVGYVGQVKRALGYKIPPEDEEVLDEEARERLDRLEEEIRRSNESRRCEEALTERTEQGCVVKPE</sequence>
<evidence type="ECO:0000313" key="2">
    <source>
        <dbReference type="EMBL" id="KAF8472982.1"/>
    </source>
</evidence>
<dbReference type="EMBL" id="WHVB01000019">
    <property type="protein sequence ID" value="KAF8472982.1"/>
    <property type="molecule type" value="Genomic_DNA"/>
</dbReference>
<organism evidence="2 3">
    <name type="scientific">Russula ochroleuca</name>
    <dbReference type="NCBI Taxonomy" id="152965"/>
    <lineage>
        <taxon>Eukaryota</taxon>
        <taxon>Fungi</taxon>
        <taxon>Dikarya</taxon>
        <taxon>Basidiomycota</taxon>
        <taxon>Agaricomycotina</taxon>
        <taxon>Agaricomycetes</taxon>
        <taxon>Russulales</taxon>
        <taxon>Russulaceae</taxon>
        <taxon>Russula</taxon>
    </lineage>
</organism>
<feature type="coiled-coil region" evidence="1">
    <location>
        <begin position="345"/>
        <end position="372"/>
    </location>
</feature>
<evidence type="ECO:0000256" key="1">
    <source>
        <dbReference type="SAM" id="Coils"/>
    </source>
</evidence>
<protein>
    <submittedName>
        <fullName evidence="2">Uncharacterized protein</fullName>
    </submittedName>
</protein>
<comment type="caution">
    <text evidence="2">The sequence shown here is derived from an EMBL/GenBank/DDBJ whole genome shotgun (WGS) entry which is preliminary data.</text>
</comment>
<dbReference type="Proteomes" id="UP000759537">
    <property type="component" value="Unassembled WGS sequence"/>
</dbReference>